<protein>
    <submittedName>
        <fullName evidence="2">Putative AsmA_2 domain-containing protein</fullName>
    </submittedName>
</protein>
<dbReference type="AlphaFoldDB" id="A0A8J2BU81"/>
<keyword evidence="1" id="KW-1133">Transmembrane helix</keyword>
<organism evidence="2 3">
    <name type="scientific">Candidatus Methylacidithermus pantelleriae</name>
    <dbReference type="NCBI Taxonomy" id="2744239"/>
    <lineage>
        <taxon>Bacteria</taxon>
        <taxon>Pseudomonadati</taxon>
        <taxon>Verrucomicrobiota</taxon>
        <taxon>Methylacidiphilae</taxon>
        <taxon>Methylacidiphilales</taxon>
        <taxon>Methylacidiphilaceae</taxon>
        <taxon>Candidatus Methylacidithermus</taxon>
    </lineage>
</organism>
<keyword evidence="1" id="KW-0472">Membrane</keyword>
<sequence length="789" mass="88956">MVDFQLGTGAIFRRFSKSPWIPPIWTWPVVVFVGLLFSLWFFGVPEPVQQRILRNLETHGMAITARTIRLSPTGALLLDEVTLWDSPHHRIALLSVDHLRLGWVWETVRSGKWALRTITVRNGSIRWPLASGKSLELSHVFAKAHLLPDRLELWEAQGLILGKCQLMARGTLRLAGWPVFRKNQSGMPQARGWEPVAEWLTSFLGAWISRSPLTLQVEFEGQSDDLLGSKARFVLSGQDARWHGITLRAISLEGNWDKGVMEIPTLRVDFAPGYLELHARVTLKEQVGTLAFSAQTDPENWAVLLPGHLARWVRHFRSTQLAQIEGKAQFQWKPVWSVRYEMGVSWERFWFGETFWNRWELSLGSDGERVIIPEARLAGKLGELNVSLLRPALHSPWEGRVTSTLHPSAFRGLSAAWDQTLARLQFPGEGPRIEADIRFDPANWDKLDLRGQFQTSSFSFKGVRVLSAQGRFAWQGGRLALWELKVVRPEGIVEGAMEEDFRARLLLLHKLHSTVHVQEVAPAVGEKFPRYVEPYRFTSPPNLWVDGTVDLDEKRIKPATQLSIDLRSEGPMEYDFLGKTLYPSGIAAKITILGRKLTVVVQKARLFDGELQGTIGVDLLAEPPFQAVFELSQADFQKVLLTYFRYGKSTGRMLLKGEVRGVIGKLNTLQGKGTCEIHGGYLLDIPFLGGLFTLIGQAFPFLNLTSAGDAQCDFEMANGAISTQRLKITSPMLTMIGEGKYDYLRDALDMDMRVNVRGPASILFFPVSKLFEFHGSGPLTNPKWESKLF</sequence>
<gene>
    <name evidence="2" type="ORF">MPNT_30167</name>
</gene>
<evidence type="ECO:0000313" key="2">
    <source>
        <dbReference type="EMBL" id="CAF0699229.1"/>
    </source>
</evidence>
<dbReference type="InterPro" id="IPR052894">
    <property type="entry name" value="AsmA-related"/>
</dbReference>
<dbReference type="EMBL" id="CAJNOB010000023">
    <property type="protein sequence ID" value="CAF0699229.1"/>
    <property type="molecule type" value="Genomic_DNA"/>
</dbReference>
<dbReference type="PANTHER" id="PTHR30441:SF8">
    <property type="entry name" value="DUF748 DOMAIN-CONTAINING PROTEIN"/>
    <property type="match status" value="1"/>
</dbReference>
<proteinExistence type="predicted"/>
<feature type="transmembrane region" description="Helical" evidence="1">
    <location>
        <begin position="24"/>
        <end position="44"/>
    </location>
</feature>
<name>A0A8J2BU81_9BACT</name>
<dbReference type="GO" id="GO:0090313">
    <property type="term" value="P:regulation of protein targeting to membrane"/>
    <property type="evidence" value="ECO:0007669"/>
    <property type="project" value="TreeGrafter"/>
</dbReference>
<keyword evidence="1" id="KW-0812">Transmembrane</keyword>
<dbReference type="RefSeq" id="WP_174582131.1">
    <property type="nucleotide sequence ID" value="NZ_CAJNOB010000023.1"/>
</dbReference>
<dbReference type="GO" id="GO:0005886">
    <property type="term" value="C:plasma membrane"/>
    <property type="evidence" value="ECO:0007669"/>
    <property type="project" value="TreeGrafter"/>
</dbReference>
<evidence type="ECO:0000256" key="1">
    <source>
        <dbReference type="SAM" id="Phobius"/>
    </source>
</evidence>
<reference evidence="2" key="1">
    <citation type="submission" date="2021-02" db="EMBL/GenBank/DDBJ databases">
        <authorList>
            <person name="Cremers G."/>
            <person name="Picone N."/>
        </authorList>
    </citation>
    <scope>NUCLEOTIDE SEQUENCE</scope>
    <source>
        <strain evidence="2">PQ17</strain>
    </source>
</reference>
<evidence type="ECO:0000313" key="3">
    <source>
        <dbReference type="Proteomes" id="UP000663859"/>
    </source>
</evidence>
<dbReference type="PANTHER" id="PTHR30441">
    <property type="entry name" value="DUF748 DOMAIN-CONTAINING PROTEIN"/>
    <property type="match status" value="1"/>
</dbReference>
<accession>A0A8J2BU81</accession>
<comment type="caution">
    <text evidence="2">The sequence shown here is derived from an EMBL/GenBank/DDBJ whole genome shotgun (WGS) entry which is preliminary data.</text>
</comment>
<dbReference type="Proteomes" id="UP000663859">
    <property type="component" value="Unassembled WGS sequence"/>
</dbReference>
<keyword evidence="3" id="KW-1185">Reference proteome</keyword>